<dbReference type="CDD" id="cd03046">
    <property type="entry name" value="GST_N_GTT1_like"/>
    <property type="match status" value="1"/>
</dbReference>
<dbReference type="SUPFAM" id="SSF52833">
    <property type="entry name" value="Thioredoxin-like"/>
    <property type="match status" value="1"/>
</dbReference>
<dbReference type="PANTHER" id="PTHR44051">
    <property type="entry name" value="GLUTATHIONE S-TRANSFERASE-RELATED"/>
    <property type="match status" value="1"/>
</dbReference>
<dbReference type="Gene3D" id="3.40.30.10">
    <property type="entry name" value="Glutaredoxin"/>
    <property type="match status" value="1"/>
</dbReference>
<dbReference type="SFLD" id="SFLDS00019">
    <property type="entry name" value="Glutathione_Transferase_(cytos"/>
    <property type="match status" value="1"/>
</dbReference>
<dbReference type="InterPro" id="IPR036249">
    <property type="entry name" value="Thioredoxin-like_sf"/>
</dbReference>
<sequence>MSLTLYGGPKTRASMPRWYLEEKGIPYELKELDLRGNQHRQPDYLTINPFGKLPALVDTSHQGLDGQPPKLFESGAILLHLAEHHAGEITSASQRSLIAQWLLFANATLAIALFVPSNREREFPRLMEELNRQLTTGRPLVGDQWGAADCAVTAYLAYLPIFFPQEDLSPYPAIQSLITSTQQRPAYRKVMGMA</sequence>
<organism evidence="3 4">
    <name type="scientific">Parasynechococcus marenigrum (strain WH8102)</name>
    <dbReference type="NCBI Taxonomy" id="84588"/>
    <lineage>
        <taxon>Bacteria</taxon>
        <taxon>Bacillati</taxon>
        <taxon>Cyanobacteriota</taxon>
        <taxon>Cyanophyceae</taxon>
        <taxon>Synechococcales</taxon>
        <taxon>Prochlorococcaceae</taxon>
        <taxon>Parasynechococcus</taxon>
        <taxon>Parasynechococcus marenigrum</taxon>
    </lineage>
</organism>
<dbReference type="Proteomes" id="UP000001422">
    <property type="component" value="Chromosome"/>
</dbReference>
<feature type="domain" description="GST C-terminal" evidence="2">
    <location>
        <begin position="71"/>
        <end position="194"/>
    </location>
</feature>
<dbReference type="eggNOG" id="COG0625">
    <property type="taxonomic scope" value="Bacteria"/>
</dbReference>
<accession>Q7U7X2</accession>
<evidence type="ECO:0000313" key="3">
    <source>
        <dbReference type="EMBL" id="CAE07372.1"/>
    </source>
</evidence>
<dbReference type="Gene3D" id="1.20.1050.10">
    <property type="match status" value="1"/>
</dbReference>
<dbReference type="PROSITE" id="PS50404">
    <property type="entry name" value="GST_NTER"/>
    <property type="match status" value="1"/>
</dbReference>
<dbReference type="PROSITE" id="PS50405">
    <property type="entry name" value="GST_CTER"/>
    <property type="match status" value="1"/>
</dbReference>
<dbReference type="SUPFAM" id="SSF47616">
    <property type="entry name" value="GST C-terminal domain-like"/>
    <property type="match status" value="1"/>
</dbReference>
<dbReference type="PANTHER" id="PTHR44051:SF8">
    <property type="entry name" value="GLUTATHIONE S-TRANSFERASE GSTA"/>
    <property type="match status" value="1"/>
</dbReference>
<dbReference type="KEGG" id="syw:SYNW0857"/>
<protein>
    <submittedName>
        <fullName evidence="3">Glutathione S-transferase</fullName>
        <ecNumber evidence="3">2.5.1.18</ecNumber>
    </submittedName>
</protein>
<reference evidence="3 4" key="1">
    <citation type="journal article" date="2003" name="Nature">
        <title>The genome of a motile marine Synechococcus.</title>
        <authorList>
            <person name="Palenik B."/>
            <person name="Brahamsha B."/>
            <person name="Larimer F."/>
            <person name="Land M."/>
            <person name="Hauser L."/>
            <person name="Chain P."/>
            <person name="Lamerdin J."/>
            <person name="Regala W."/>
            <person name="Allen E.A."/>
            <person name="McCarren J."/>
            <person name="Paulsen I."/>
            <person name="Dufresne A."/>
            <person name="Partensky F."/>
            <person name="Webb E."/>
            <person name="Waterbury J."/>
        </authorList>
    </citation>
    <scope>NUCLEOTIDE SEQUENCE [LARGE SCALE GENOMIC DNA]</scope>
    <source>
        <strain evidence="3 4">WH8102</strain>
    </source>
</reference>
<keyword evidence="4" id="KW-1185">Reference proteome</keyword>
<dbReference type="STRING" id="84588.SYNW0857"/>
<name>Q7U7X2_PARMW</name>
<dbReference type="Pfam" id="PF13410">
    <property type="entry name" value="GST_C_2"/>
    <property type="match status" value="1"/>
</dbReference>
<dbReference type="GO" id="GO:0004364">
    <property type="term" value="F:glutathione transferase activity"/>
    <property type="evidence" value="ECO:0007669"/>
    <property type="project" value="UniProtKB-EC"/>
</dbReference>
<dbReference type="HOGENOM" id="CLU_011226_6_4_3"/>
<dbReference type="InterPro" id="IPR004045">
    <property type="entry name" value="Glutathione_S-Trfase_N"/>
</dbReference>
<evidence type="ECO:0000259" key="2">
    <source>
        <dbReference type="PROSITE" id="PS50405"/>
    </source>
</evidence>
<dbReference type="InterPro" id="IPR040079">
    <property type="entry name" value="Glutathione_S-Trfase"/>
</dbReference>
<evidence type="ECO:0000313" key="4">
    <source>
        <dbReference type="Proteomes" id="UP000001422"/>
    </source>
</evidence>
<evidence type="ECO:0000259" key="1">
    <source>
        <dbReference type="PROSITE" id="PS50404"/>
    </source>
</evidence>
<keyword evidence="3" id="KW-0808">Transferase</keyword>
<dbReference type="EC" id="2.5.1.18" evidence="3"/>
<proteinExistence type="predicted"/>
<dbReference type="CDD" id="cd00299">
    <property type="entry name" value="GST_C_family"/>
    <property type="match status" value="1"/>
</dbReference>
<gene>
    <name evidence="3" type="ordered locus">SYNW0857</name>
</gene>
<dbReference type="EMBL" id="BX569691">
    <property type="protein sequence ID" value="CAE07372.1"/>
    <property type="molecule type" value="Genomic_DNA"/>
</dbReference>
<dbReference type="SFLD" id="SFLDG00358">
    <property type="entry name" value="Main_(cytGST)"/>
    <property type="match status" value="1"/>
</dbReference>
<dbReference type="Pfam" id="PF02798">
    <property type="entry name" value="GST_N"/>
    <property type="match status" value="1"/>
</dbReference>
<dbReference type="RefSeq" id="WP_011127722.1">
    <property type="nucleotide sequence ID" value="NC_005070.1"/>
</dbReference>
<dbReference type="AlphaFoldDB" id="Q7U7X2"/>
<feature type="domain" description="GST N-terminal" evidence="1">
    <location>
        <begin position="1"/>
        <end position="89"/>
    </location>
</feature>
<dbReference type="InterPro" id="IPR036282">
    <property type="entry name" value="Glutathione-S-Trfase_C_sf"/>
</dbReference>
<dbReference type="InterPro" id="IPR010987">
    <property type="entry name" value="Glutathione-S-Trfase_C-like"/>
</dbReference>